<dbReference type="InterPro" id="IPR013320">
    <property type="entry name" value="ConA-like_dom_sf"/>
</dbReference>
<dbReference type="PROSITE" id="PS50026">
    <property type="entry name" value="EGF_3"/>
    <property type="match status" value="1"/>
</dbReference>
<feature type="domain" description="EGF-like" evidence="8">
    <location>
        <begin position="13"/>
        <end position="52"/>
    </location>
</feature>
<dbReference type="CDD" id="cd00054">
    <property type="entry name" value="EGF_CA"/>
    <property type="match status" value="1"/>
</dbReference>
<comment type="caution">
    <text evidence="6">Lacks conserved residue(s) required for the propagation of feature annotation.</text>
</comment>
<keyword evidence="3" id="KW-0677">Repeat</keyword>
<dbReference type="Pfam" id="PF02210">
    <property type="entry name" value="Laminin_G_2"/>
    <property type="match status" value="1"/>
</dbReference>
<evidence type="ECO:0000259" key="8">
    <source>
        <dbReference type="PROSITE" id="PS50026"/>
    </source>
</evidence>
<dbReference type="CDD" id="cd00110">
    <property type="entry name" value="LamG"/>
    <property type="match status" value="1"/>
</dbReference>
<dbReference type="PANTHER" id="PTHR15036:SF85">
    <property type="entry name" value="SP2353, ISOFORM A"/>
    <property type="match status" value="1"/>
</dbReference>
<dbReference type="Pfam" id="PF00008">
    <property type="entry name" value="EGF"/>
    <property type="match status" value="1"/>
</dbReference>
<accession>A0A1E1WP55</accession>
<evidence type="ECO:0000256" key="3">
    <source>
        <dbReference type="ARBA" id="ARBA00022737"/>
    </source>
</evidence>
<dbReference type="PROSITE" id="PS00022">
    <property type="entry name" value="EGF_1"/>
    <property type="match status" value="1"/>
</dbReference>
<dbReference type="GO" id="GO:0016020">
    <property type="term" value="C:membrane"/>
    <property type="evidence" value="ECO:0007669"/>
    <property type="project" value="UniProtKB-SubCell"/>
</dbReference>
<dbReference type="InterPro" id="IPR000742">
    <property type="entry name" value="EGF"/>
</dbReference>
<reference evidence="10" key="1">
    <citation type="submission" date="2015-09" db="EMBL/GenBank/DDBJ databases">
        <title>De novo assembly of Pectinophora gossypiella (Pink Bollworm) gut transcriptome.</title>
        <authorList>
            <person name="Tassone E.E."/>
        </authorList>
    </citation>
    <scope>NUCLEOTIDE SEQUENCE</scope>
</reference>
<dbReference type="Gene3D" id="2.60.120.200">
    <property type="match status" value="1"/>
</dbReference>
<dbReference type="AlphaFoldDB" id="A0A1E1WP55"/>
<dbReference type="Gene3D" id="2.10.25.10">
    <property type="entry name" value="Laminin"/>
    <property type="match status" value="1"/>
</dbReference>
<organism evidence="10">
    <name type="scientific">Pectinophora gossypiella</name>
    <name type="common">Cotton pink bollworm</name>
    <name type="synonym">Depressaria gossypiella</name>
    <dbReference type="NCBI Taxonomy" id="13191"/>
    <lineage>
        <taxon>Eukaryota</taxon>
        <taxon>Metazoa</taxon>
        <taxon>Ecdysozoa</taxon>
        <taxon>Arthropoda</taxon>
        <taxon>Hexapoda</taxon>
        <taxon>Insecta</taxon>
        <taxon>Pterygota</taxon>
        <taxon>Neoptera</taxon>
        <taxon>Endopterygota</taxon>
        <taxon>Lepidoptera</taxon>
        <taxon>Glossata</taxon>
        <taxon>Ditrysia</taxon>
        <taxon>Gelechioidea</taxon>
        <taxon>Gelechiidae</taxon>
        <taxon>Apatetrinae</taxon>
        <taxon>Pectinophora</taxon>
    </lineage>
</organism>
<evidence type="ECO:0008006" key="11">
    <source>
        <dbReference type="Google" id="ProtNLM"/>
    </source>
</evidence>
<evidence type="ECO:0000256" key="6">
    <source>
        <dbReference type="PROSITE-ProRule" id="PRU00076"/>
    </source>
</evidence>
<dbReference type="SMART" id="SM00181">
    <property type="entry name" value="EGF"/>
    <property type="match status" value="1"/>
</dbReference>
<evidence type="ECO:0000256" key="1">
    <source>
        <dbReference type="ARBA" id="ARBA00022536"/>
    </source>
</evidence>
<proteinExistence type="predicted"/>
<dbReference type="InterPro" id="IPR001791">
    <property type="entry name" value="Laminin_G"/>
</dbReference>
<evidence type="ECO:0000313" key="9">
    <source>
        <dbReference type="EMBL" id="JAT82168.1"/>
    </source>
</evidence>
<evidence type="ECO:0000313" key="10">
    <source>
        <dbReference type="EMBL" id="JAT88823.1"/>
    </source>
</evidence>
<keyword evidence="1 6" id="KW-0245">EGF-like domain</keyword>
<feature type="non-terminal residue" evidence="10">
    <location>
        <position position="1"/>
    </location>
</feature>
<name>A0A1E1WP55_PECGO</name>
<dbReference type="OrthoDB" id="10055367at2759"/>
<protein>
    <recommendedName>
        <fullName evidence="11">EGF-like domain-containing protein</fullName>
    </recommendedName>
</protein>
<gene>
    <name evidence="9" type="ORF">g.15470</name>
    <name evidence="10" type="ORF">g.15471</name>
</gene>
<dbReference type="SMART" id="SM00282">
    <property type="entry name" value="LamG"/>
    <property type="match status" value="1"/>
</dbReference>
<keyword evidence="5" id="KW-0325">Glycoprotein</keyword>
<dbReference type="EMBL" id="GDQN01008886">
    <property type="protein sequence ID" value="JAT82168.1"/>
    <property type="molecule type" value="Transcribed_RNA"/>
</dbReference>
<dbReference type="SUPFAM" id="SSF49899">
    <property type="entry name" value="Concanavalin A-like lectins/glucanases"/>
    <property type="match status" value="1"/>
</dbReference>
<sequence>SSLHVQQSRRPAARDPCAAQPCRNGGTCKLDRSTAMSYSCDCPLGFAGVNCQMPLQLLQSVGFNGNGYLELPSEMLRYDRIDVEPVEFALAFHTTEDGVLMYQREAISTPNYGDYILLRVEQGHLVLDWDLGSGLSTIIVDNTIVNDGERHTVHVKLTRDNTVVMTVDSYYTKTGMTTGLSNLMNADSNIYFGGIPEHYNFQRLPGLTGCIEQVELTGLPRNFKLGDVAVAGRNTQICRDSRSYH</sequence>
<keyword evidence="4 6" id="KW-1015">Disulfide bond</keyword>
<dbReference type="InterPro" id="IPR050372">
    <property type="entry name" value="Neurexin-related_CASP"/>
</dbReference>
<evidence type="ECO:0000259" key="7">
    <source>
        <dbReference type="PROSITE" id="PS50025"/>
    </source>
</evidence>
<dbReference type="PANTHER" id="PTHR15036">
    <property type="entry name" value="PIKACHURIN-LIKE PROTEIN"/>
    <property type="match status" value="1"/>
</dbReference>
<evidence type="ECO:0000256" key="5">
    <source>
        <dbReference type="ARBA" id="ARBA00023180"/>
    </source>
</evidence>
<evidence type="ECO:0000256" key="4">
    <source>
        <dbReference type="ARBA" id="ARBA00023157"/>
    </source>
</evidence>
<dbReference type="PROSITE" id="PS50025">
    <property type="entry name" value="LAM_G_DOMAIN"/>
    <property type="match status" value="1"/>
</dbReference>
<dbReference type="FunFam" id="2.10.25.10:FF:000054">
    <property type="entry name" value="Slit guidance ligand 2"/>
    <property type="match status" value="1"/>
</dbReference>
<feature type="domain" description="Laminin G" evidence="7">
    <location>
        <begin position="58"/>
        <end position="238"/>
    </location>
</feature>
<feature type="disulfide bond" evidence="6">
    <location>
        <begin position="42"/>
        <end position="51"/>
    </location>
</feature>
<evidence type="ECO:0000256" key="2">
    <source>
        <dbReference type="ARBA" id="ARBA00022729"/>
    </source>
</evidence>
<dbReference type="PROSITE" id="PS01186">
    <property type="entry name" value="EGF_2"/>
    <property type="match status" value="1"/>
</dbReference>
<keyword evidence="2" id="KW-0732">Signal</keyword>
<dbReference type="EMBL" id="GDQN01002231">
    <property type="protein sequence ID" value="JAT88823.1"/>
    <property type="molecule type" value="Transcribed_RNA"/>
</dbReference>